<gene>
    <name evidence="2" type="ORF">EZ242_18495</name>
</gene>
<keyword evidence="1" id="KW-0732">Signal</keyword>
<dbReference type="RefSeq" id="WP_135286676.1">
    <property type="nucleotide sequence ID" value="NZ_SMLL01000007.1"/>
</dbReference>
<evidence type="ECO:0000313" key="2">
    <source>
        <dbReference type="EMBL" id="TFY97510.1"/>
    </source>
</evidence>
<keyword evidence="3" id="KW-1185">Reference proteome</keyword>
<comment type="caution">
    <text evidence="2">The sequence shown here is derived from an EMBL/GenBank/DDBJ whole genome shotgun (WGS) entry which is preliminary data.</text>
</comment>
<proteinExistence type="predicted"/>
<dbReference type="OrthoDB" id="8823678at2"/>
<sequence length="142" mass="15624">MIRLLSIAMLLVVLAAPLTARAEFTRHALTLAMVQKHQAATRELEKTVAKKDEDEDDEKDGMTVDELARELDATPGVKPVLARHGLTSRSYALTTLALFEAGFHLMMEPSMSGKAGQALASYPPEMRANIELLRKNPQLLGR</sequence>
<dbReference type="EMBL" id="SMLL01000007">
    <property type="protein sequence ID" value="TFY97510.1"/>
    <property type="molecule type" value="Genomic_DNA"/>
</dbReference>
<accession>A0A4Z0BFB5</accession>
<evidence type="ECO:0000256" key="1">
    <source>
        <dbReference type="SAM" id="SignalP"/>
    </source>
</evidence>
<evidence type="ECO:0000313" key="3">
    <source>
        <dbReference type="Proteomes" id="UP000297564"/>
    </source>
</evidence>
<protein>
    <submittedName>
        <fullName evidence="2">Uncharacterized protein</fullName>
    </submittedName>
</protein>
<feature type="signal peptide" evidence="1">
    <location>
        <begin position="1"/>
        <end position="22"/>
    </location>
</feature>
<feature type="chain" id="PRO_5021310413" evidence="1">
    <location>
        <begin position="23"/>
        <end position="142"/>
    </location>
</feature>
<dbReference type="Proteomes" id="UP000297564">
    <property type="component" value="Unassembled WGS sequence"/>
</dbReference>
<dbReference type="AlphaFoldDB" id="A0A4Z0BFB5"/>
<reference evidence="2 3" key="1">
    <citation type="submission" date="2019-03" db="EMBL/GenBank/DDBJ databases">
        <title>Ramlibacter rhizophilus CCTCC AB2015357, whole genome shotgun sequence.</title>
        <authorList>
            <person name="Zhang X."/>
            <person name="Feng G."/>
            <person name="Zhu H."/>
        </authorList>
    </citation>
    <scope>NUCLEOTIDE SEQUENCE [LARGE SCALE GENOMIC DNA]</scope>
    <source>
        <strain evidence="2 3">CCTCC AB2015357</strain>
    </source>
</reference>
<organism evidence="2 3">
    <name type="scientific">Ramlibacter rhizophilus</name>
    <dbReference type="NCBI Taxonomy" id="1781167"/>
    <lineage>
        <taxon>Bacteria</taxon>
        <taxon>Pseudomonadati</taxon>
        <taxon>Pseudomonadota</taxon>
        <taxon>Betaproteobacteria</taxon>
        <taxon>Burkholderiales</taxon>
        <taxon>Comamonadaceae</taxon>
        <taxon>Ramlibacter</taxon>
    </lineage>
</organism>
<name>A0A4Z0BFB5_9BURK</name>